<dbReference type="InterPro" id="IPR000014">
    <property type="entry name" value="PAS"/>
</dbReference>
<dbReference type="Proteomes" id="UP000501466">
    <property type="component" value="Chromosome"/>
</dbReference>
<dbReference type="SUPFAM" id="SSF55785">
    <property type="entry name" value="PYP-like sensor domain (PAS domain)"/>
    <property type="match status" value="2"/>
</dbReference>
<reference evidence="9" key="1">
    <citation type="submission" date="2019-11" db="EMBL/GenBank/DDBJ databases">
        <title>Isolation and characterization of two novel species in the genus Thiomicrorhabdus.</title>
        <authorList>
            <person name="Mochizuki J."/>
            <person name="Kojima H."/>
            <person name="Fukui M."/>
        </authorList>
    </citation>
    <scope>NUCLEOTIDE SEQUENCE [LARGE SCALE GENOMIC DNA]</scope>
    <source>
        <strain evidence="9">AkT22</strain>
    </source>
</reference>
<dbReference type="Pfam" id="PF00015">
    <property type="entry name" value="MCPsignal"/>
    <property type="match status" value="1"/>
</dbReference>
<evidence type="ECO:0000313" key="8">
    <source>
        <dbReference type="EMBL" id="BBP43724.1"/>
    </source>
</evidence>
<comment type="similarity">
    <text evidence="2">Belongs to the methyl-accepting chemotaxis (MCP) protein family.</text>
</comment>
<feature type="domain" description="HAMP" evidence="7">
    <location>
        <begin position="200"/>
        <end position="252"/>
    </location>
</feature>
<dbReference type="InterPro" id="IPR035965">
    <property type="entry name" value="PAS-like_dom_sf"/>
</dbReference>
<evidence type="ECO:0000256" key="2">
    <source>
        <dbReference type="ARBA" id="ARBA00029447"/>
    </source>
</evidence>
<dbReference type="SMART" id="SM00091">
    <property type="entry name" value="PAS"/>
    <property type="match status" value="2"/>
</dbReference>
<dbReference type="CDD" id="cd00130">
    <property type="entry name" value="PAS"/>
    <property type="match status" value="1"/>
</dbReference>
<keyword evidence="4" id="KW-0812">Transmembrane</keyword>
<keyword evidence="9" id="KW-1185">Reference proteome</keyword>
<dbReference type="PROSITE" id="PS50111">
    <property type="entry name" value="CHEMOTAXIS_TRANSDUC_2"/>
    <property type="match status" value="1"/>
</dbReference>
<dbReference type="EMBL" id="AP021888">
    <property type="protein sequence ID" value="BBP43724.1"/>
    <property type="molecule type" value="Genomic_DNA"/>
</dbReference>
<dbReference type="InterPro" id="IPR003660">
    <property type="entry name" value="HAMP_dom"/>
</dbReference>
<dbReference type="Pfam" id="PF08447">
    <property type="entry name" value="PAS_3"/>
    <property type="match status" value="1"/>
</dbReference>
<dbReference type="InterPro" id="IPR004089">
    <property type="entry name" value="MCPsignal_dom"/>
</dbReference>
<dbReference type="Pfam" id="PF13188">
    <property type="entry name" value="PAS_8"/>
    <property type="match status" value="1"/>
</dbReference>
<dbReference type="SUPFAM" id="SSF58104">
    <property type="entry name" value="Methyl-accepting chemotaxis protein (MCP) signaling domain"/>
    <property type="match status" value="1"/>
</dbReference>
<evidence type="ECO:0000256" key="3">
    <source>
        <dbReference type="PROSITE-ProRule" id="PRU00284"/>
    </source>
</evidence>
<evidence type="ECO:0008006" key="10">
    <source>
        <dbReference type="Google" id="ProtNLM"/>
    </source>
</evidence>
<feature type="domain" description="PAS" evidence="6">
    <location>
        <begin position="1"/>
        <end position="70"/>
    </location>
</feature>
<dbReference type="RefSeq" id="WP_173291502.1">
    <property type="nucleotide sequence ID" value="NZ_AP021888.1"/>
</dbReference>
<organism evidence="8 9">
    <name type="scientific">Thiosulfativibrio zosterae</name>
    <dbReference type="NCBI Taxonomy" id="2675053"/>
    <lineage>
        <taxon>Bacteria</taxon>
        <taxon>Pseudomonadati</taxon>
        <taxon>Pseudomonadota</taxon>
        <taxon>Gammaproteobacteria</taxon>
        <taxon>Thiotrichales</taxon>
        <taxon>Piscirickettsiaceae</taxon>
        <taxon>Thiosulfativibrio</taxon>
    </lineage>
</organism>
<dbReference type="KEGG" id="tzo:THMIRHAT_14700"/>
<evidence type="ECO:0000256" key="4">
    <source>
        <dbReference type="SAM" id="Phobius"/>
    </source>
</evidence>
<dbReference type="PROSITE" id="PS50112">
    <property type="entry name" value="PAS"/>
    <property type="match status" value="1"/>
</dbReference>
<protein>
    <recommendedName>
        <fullName evidence="10">Methyl-accepting chemotaxis protein</fullName>
    </recommendedName>
</protein>
<accession>A0A6F8PNV2</accession>
<dbReference type="SMART" id="SM00086">
    <property type="entry name" value="PAC"/>
    <property type="match status" value="1"/>
</dbReference>
<dbReference type="AlphaFoldDB" id="A0A6F8PNV2"/>
<dbReference type="GO" id="GO:0006935">
    <property type="term" value="P:chemotaxis"/>
    <property type="evidence" value="ECO:0007669"/>
    <property type="project" value="UniProtKB-KW"/>
</dbReference>
<feature type="transmembrane region" description="Helical" evidence="4">
    <location>
        <begin position="155"/>
        <end position="177"/>
    </location>
</feature>
<keyword evidence="1" id="KW-0145">Chemotaxis</keyword>
<keyword evidence="3" id="KW-0807">Transducer</keyword>
<keyword evidence="4" id="KW-1133">Transmembrane helix</keyword>
<feature type="domain" description="Methyl-accepting transducer" evidence="5">
    <location>
        <begin position="474"/>
        <end position="703"/>
    </location>
</feature>
<name>A0A6F8PNV2_9GAMM</name>
<dbReference type="PROSITE" id="PS50885">
    <property type="entry name" value="HAMP"/>
    <property type="match status" value="1"/>
</dbReference>
<gene>
    <name evidence="8" type="ORF">THMIRHAT_14700</name>
</gene>
<dbReference type="GO" id="GO:0007165">
    <property type="term" value="P:signal transduction"/>
    <property type="evidence" value="ECO:0007669"/>
    <property type="project" value="UniProtKB-KW"/>
</dbReference>
<feature type="transmembrane region" description="Helical" evidence="4">
    <location>
        <begin position="183"/>
        <end position="203"/>
    </location>
</feature>
<sequence length="862" mass="94763">MSDFEKDISRLGTIVSKTDLKGTILEVNDAFVDASGYLKEELIGQPHNILRHPDVPKAVFKDMWATLQSGKPWVQIVKNRCKDGQYYWVEANVTPILENGKIIGFLSVRRAISEETKAAAAKLYKEIHRGNKQITNGYVLDPLQRMCLFNRFHPINLMVMMIGVMGLLLILAGFDVFTLHGGWALLLGLGFLAFSLAGRTYAFKRLGRAKVVMDMMREGNFTGQVDFYGDHSLSRLIAAVKMMQVQLGAMVDEAKNQLERTTRLRSALHSASANMMMINKRGRVLYLNQQMQKFLNAHRAHLKTISKGFDETQLVGRPISEVFSQPVFADMEHAQESEVVLGELIIHLKIQPVFNDAQQQIGSVIEWVDLTQQRKIENNLKDTLEMAALGHTNLSINTTGLSGFFLDTSNHINSLLIELNSIIENMVMVMTNLATGDLRGRVEKDLQGSLAAMKGATNVSLDNLSGIVLYIKRATETVSSAAKESSAAALDLSDRTQQAAATLEQINASMQMVHGLQKENAAELISVNDMANQAMGENATAKSALEATVSAIEDIQQTSEKISNIISLIDGIAFQTNLLALNAAVEAARAGDHGRGFAVVAGEVRSLAQKSATAAQEIKLLIDESVSKVQQGVSKVQETNQAFEIVNEKVTSMGTALDKVVLSIKEQQHSVTEVATAIGHLDSNIQSNAALVEETSSAAESLKEQAILLGKETSKFLIDEQMAHALIQNSSEFYGVNLSDVRQSMRIWRTNAQSFLNGVNVQIDVEKAINPDLCNVGVALEKIAQAAPSIQSSSEFKKTVDLHLRQHRLVKQVIDLMQTQKESESNGVNVALMKEKDALLDEFVLVTQQLDQALSRLEAIEH</sequence>
<dbReference type="SMART" id="SM00283">
    <property type="entry name" value="MA"/>
    <property type="match status" value="1"/>
</dbReference>
<evidence type="ECO:0000259" key="5">
    <source>
        <dbReference type="PROSITE" id="PS50111"/>
    </source>
</evidence>
<proteinExistence type="inferred from homology"/>
<keyword evidence="4" id="KW-0472">Membrane</keyword>
<dbReference type="PANTHER" id="PTHR43531">
    <property type="entry name" value="PROTEIN ICFG"/>
    <property type="match status" value="1"/>
</dbReference>
<evidence type="ECO:0000313" key="9">
    <source>
        <dbReference type="Proteomes" id="UP000501466"/>
    </source>
</evidence>
<dbReference type="InterPro" id="IPR001610">
    <property type="entry name" value="PAC"/>
</dbReference>
<dbReference type="InterPro" id="IPR051310">
    <property type="entry name" value="MCP_chemotaxis"/>
</dbReference>
<dbReference type="PANTHER" id="PTHR43531:SF11">
    <property type="entry name" value="METHYL-ACCEPTING CHEMOTAXIS PROTEIN 3"/>
    <property type="match status" value="1"/>
</dbReference>
<evidence type="ECO:0000259" key="7">
    <source>
        <dbReference type="PROSITE" id="PS50885"/>
    </source>
</evidence>
<dbReference type="NCBIfam" id="TIGR00229">
    <property type="entry name" value="sensory_box"/>
    <property type="match status" value="1"/>
</dbReference>
<dbReference type="Gene3D" id="3.30.450.20">
    <property type="entry name" value="PAS domain"/>
    <property type="match status" value="2"/>
</dbReference>
<evidence type="ECO:0000259" key="6">
    <source>
        <dbReference type="PROSITE" id="PS50112"/>
    </source>
</evidence>
<dbReference type="Gene3D" id="1.10.287.950">
    <property type="entry name" value="Methyl-accepting chemotaxis protein"/>
    <property type="match status" value="1"/>
</dbReference>
<dbReference type="InterPro" id="IPR013655">
    <property type="entry name" value="PAS_fold_3"/>
</dbReference>
<dbReference type="CDD" id="cd11386">
    <property type="entry name" value="MCP_signal"/>
    <property type="match status" value="1"/>
</dbReference>
<evidence type="ECO:0000256" key="1">
    <source>
        <dbReference type="ARBA" id="ARBA00022500"/>
    </source>
</evidence>
<dbReference type="GO" id="GO:0016020">
    <property type="term" value="C:membrane"/>
    <property type="evidence" value="ECO:0007669"/>
    <property type="project" value="InterPro"/>
</dbReference>